<dbReference type="Gene3D" id="2.30.30.100">
    <property type="match status" value="1"/>
</dbReference>
<evidence type="ECO:0000256" key="4">
    <source>
        <dbReference type="ARBA" id="ARBA00022490"/>
    </source>
</evidence>
<dbReference type="PANTHER" id="PTHR10701">
    <property type="entry name" value="SMALL NUCLEAR RIBONUCLEOPROTEIN-ASSOCIATED PROTEIN B AND N"/>
    <property type="match status" value="1"/>
</dbReference>
<dbReference type="GO" id="GO:0005685">
    <property type="term" value="C:U1 snRNP"/>
    <property type="evidence" value="ECO:0007669"/>
    <property type="project" value="TreeGrafter"/>
</dbReference>
<dbReference type="GO" id="GO:0071004">
    <property type="term" value="C:U2-type prespliceosome"/>
    <property type="evidence" value="ECO:0007669"/>
    <property type="project" value="TreeGrafter"/>
</dbReference>
<dbReference type="Pfam" id="PF01423">
    <property type="entry name" value="LSM"/>
    <property type="match status" value="1"/>
</dbReference>
<dbReference type="FunFam" id="2.30.30.100:FF:000004">
    <property type="entry name" value="Small nuclear ribonucleoprotein-associated proteins"/>
    <property type="match status" value="1"/>
</dbReference>
<sequence>MISAKRFNIGSVFRFVALNHFKRASQAPSYRFQTMSMSKSSKMLNYINYRMRVTIQDNRTLVGTFMAFDRHMNLVLGDCEEYRKVKNKKGSGGSGPTAIVEEKEEKRMLGLVLLRGENVVSLTVEGPPPPDEEAKATPGGPGMGRAAGRGIAVGAPVMGAPVGLAGPVRGVGGPAQSLMTPAAEASLSRARLSMARPVLGFQKLEHRPWRPYQFYSPRAMRCLRSSSRADSLIVFDCVNLNGPQVGPALSAPLRASLPVASPLRLPAWVFLLAAPPVWVWPHRRAIPRQAGQAGCLPALRCRRRARRQACPHGPYRRAEGPLPEGGRADGRGDRKGGRARWGSRLDCEKYCLGRHGGGKRRTGSRGVRECENY</sequence>
<dbReference type="GO" id="GO:0046540">
    <property type="term" value="C:U4/U6 x U5 tri-snRNP complex"/>
    <property type="evidence" value="ECO:0007669"/>
    <property type="project" value="TreeGrafter"/>
</dbReference>
<keyword evidence="8" id="KW-0539">Nucleus</keyword>
<dbReference type="GO" id="GO:0000398">
    <property type="term" value="P:mRNA splicing, via spliceosome"/>
    <property type="evidence" value="ECO:0007669"/>
    <property type="project" value="TreeGrafter"/>
</dbReference>
<dbReference type="GO" id="GO:0003723">
    <property type="term" value="F:RNA binding"/>
    <property type="evidence" value="ECO:0007669"/>
    <property type="project" value="UniProtKB-KW"/>
</dbReference>
<dbReference type="SMART" id="SM00651">
    <property type="entry name" value="Sm"/>
    <property type="match status" value="1"/>
</dbReference>
<evidence type="ECO:0000256" key="9">
    <source>
        <dbReference type="ARBA" id="ARBA00023274"/>
    </source>
</evidence>
<reference evidence="13 14" key="1">
    <citation type="journal article" date="2014" name="Mol. Plant">
        <title>Chromosome Scale Genome Assembly and Transcriptome Profiling of Nannochloropsis gaditana in Nitrogen Depletion.</title>
        <authorList>
            <person name="Corteggiani Carpinelli E."/>
            <person name="Telatin A."/>
            <person name="Vitulo N."/>
            <person name="Forcato C."/>
            <person name="D'Angelo M."/>
            <person name="Schiavon R."/>
            <person name="Vezzi A."/>
            <person name="Giacometti G.M."/>
            <person name="Morosinotto T."/>
            <person name="Valle G."/>
        </authorList>
    </citation>
    <scope>NUCLEOTIDE SEQUENCE [LARGE SCALE GENOMIC DNA]</scope>
    <source>
        <strain evidence="13 14">B-31</strain>
    </source>
</reference>
<dbReference type="EMBL" id="AZIL01000518">
    <property type="protein sequence ID" value="EWM27128.1"/>
    <property type="molecule type" value="Genomic_DNA"/>
</dbReference>
<keyword evidence="9 13" id="KW-0687">Ribonucleoprotein</keyword>
<proteinExistence type="inferred from homology"/>
<evidence type="ECO:0000256" key="7">
    <source>
        <dbReference type="ARBA" id="ARBA00023187"/>
    </source>
</evidence>
<evidence type="ECO:0000256" key="2">
    <source>
        <dbReference type="ARBA" id="ARBA00004496"/>
    </source>
</evidence>
<keyword evidence="7" id="KW-0508">mRNA splicing</keyword>
<dbReference type="Proteomes" id="UP000019335">
    <property type="component" value="Chromosome 7"/>
</dbReference>
<dbReference type="PANTHER" id="PTHR10701:SF0">
    <property type="entry name" value="SMALL NUCLEAR RIBONUCLEOPROTEIN-ASSOCIATED PROTEIN B"/>
    <property type="match status" value="1"/>
</dbReference>
<dbReference type="SUPFAM" id="SSF50182">
    <property type="entry name" value="Sm-like ribonucleoproteins"/>
    <property type="match status" value="1"/>
</dbReference>
<evidence type="ECO:0000256" key="1">
    <source>
        <dbReference type="ARBA" id="ARBA00004123"/>
    </source>
</evidence>
<feature type="domain" description="Sm" evidence="12">
    <location>
        <begin position="38"/>
        <end position="128"/>
    </location>
</feature>
<dbReference type="OrthoDB" id="2020720at2759"/>
<evidence type="ECO:0000256" key="3">
    <source>
        <dbReference type="ARBA" id="ARBA00009123"/>
    </source>
</evidence>
<evidence type="ECO:0000256" key="8">
    <source>
        <dbReference type="ARBA" id="ARBA00023242"/>
    </source>
</evidence>
<comment type="similarity">
    <text evidence="3">Belongs to the snRNP SmB/SmN family.</text>
</comment>
<comment type="caution">
    <text evidence="13">The sequence shown here is derived from an EMBL/GenBank/DDBJ whole genome shotgun (WGS) entry which is preliminary data.</text>
</comment>
<protein>
    <recommendedName>
        <fullName evidence="10">Sm protein B</fullName>
    </recommendedName>
</protein>
<dbReference type="GO" id="GO:0071013">
    <property type="term" value="C:catalytic step 2 spliceosome"/>
    <property type="evidence" value="ECO:0007669"/>
    <property type="project" value="TreeGrafter"/>
</dbReference>
<evidence type="ECO:0000256" key="11">
    <source>
        <dbReference type="SAM" id="MobiDB-lite"/>
    </source>
</evidence>
<dbReference type="GO" id="GO:0070990">
    <property type="term" value="F:snRNP binding"/>
    <property type="evidence" value="ECO:0007669"/>
    <property type="project" value="TreeGrafter"/>
</dbReference>
<dbReference type="PROSITE" id="PS52002">
    <property type="entry name" value="SM"/>
    <property type="match status" value="1"/>
</dbReference>
<evidence type="ECO:0000259" key="12">
    <source>
        <dbReference type="PROSITE" id="PS52002"/>
    </source>
</evidence>
<dbReference type="GO" id="GO:0005687">
    <property type="term" value="C:U4 snRNP"/>
    <property type="evidence" value="ECO:0007669"/>
    <property type="project" value="TreeGrafter"/>
</dbReference>
<evidence type="ECO:0000256" key="6">
    <source>
        <dbReference type="ARBA" id="ARBA00022884"/>
    </source>
</evidence>
<keyword evidence="4" id="KW-0963">Cytoplasm</keyword>
<keyword evidence="14" id="KW-1185">Reference proteome</keyword>
<dbReference type="InterPro" id="IPR001163">
    <property type="entry name" value="Sm_dom_euk/arc"/>
</dbReference>
<feature type="compositionally biased region" description="Basic and acidic residues" evidence="11">
    <location>
        <begin position="326"/>
        <end position="336"/>
    </location>
</feature>
<accession>W7TUE2</accession>
<dbReference type="InterPro" id="IPR047575">
    <property type="entry name" value="Sm"/>
</dbReference>
<keyword evidence="5" id="KW-0507">mRNA processing</keyword>
<comment type="subcellular location">
    <subcellularLocation>
        <location evidence="2">Cytoplasm</location>
    </subcellularLocation>
    <subcellularLocation>
        <location evidence="1">Nucleus</location>
    </subcellularLocation>
</comment>
<evidence type="ECO:0000256" key="5">
    <source>
        <dbReference type="ARBA" id="ARBA00022664"/>
    </source>
</evidence>
<evidence type="ECO:0000313" key="13">
    <source>
        <dbReference type="EMBL" id="EWM27128.1"/>
    </source>
</evidence>
<dbReference type="GO" id="GO:0005686">
    <property type="term" value="C:U2 snRNP"/>
    <property type="evidence" value="ECO:0007669"/>
    <property type="project" value="TreeGrafter"/>
</dbReference>
<dbReference type="InterPro" id="IPR010920">
    <property type="entry name" value="LSM_dom_sf"/>
</dbReference>
<evidence type="ECO:0000256" key="10">
    <source>
        <dbReference type="ARBA" id="ARBA00041355"/>
    </source>
</evidence>
<dbReference type="InterPro" id="IPR050914">
    <property type="entry name" value="snRNP_SmB/NAA38-like"/>
</dbReference>
<name>W7TUE2_9STRA</name>
<feature type="region of interest" description="Disordered" evidence="11">
    <location>
        <begin position="312"/>
        <end position="340"/>
    </location>
</feature>
<keyword evidence="6" id="KW-0694">RNA-binding</keyword>
<organism evidence="13 14">
    <name type="scientific">Nannochloropsis gaditana</name>
    <dbReference type="NCBI Taxonomy" id="72520"/>
    <lineage>
        <taxon>Eukaryota</taxon>
        <taxon>Sar</taxon>
        <taxon>Stramenopiles</taxon>
        <taxon>Ochrophyta</taxon>
        <taxon>Eustigmatophyceae</taxon>
        <taxon>Eustigmatales</taxon>
        <taxon>Monodopsidaceae</taxon>
        <taxon>Nannochloropsis</taxon>
    </lineage>
</organism>
<dbReference type="GO" id="GO:0005737">
    <property type="term" value="C:cytoplasm"/>
    <property type="evidence" value="ECO:0007669"/>
    <property type="project" value="UniProtKB-SubCell"/>
</dbReference>
<dbReference type="AlphaFoldDB" id="W7TUE2"/>
<dbReference type="GO" id="GO:0005682">
    <property type="term" value="C:U5 snRNP"/>
    <property type="evidence" value="ECO:0007669"/>
    <property type="project" value="TreeGrafter"/>
</dbReference>
<feature type="region of interest" description="Disordered" evidence="11">
    <location>
        <begin position="122"/>
        <end position="144"/>
    </location>
</feature>
<gene>
    <name evidence="13" type="primary">SmB</name>
    <name evidence="13" type="ORF">Naga_100419g5</name>
</gene>
<evidence type="ECO:0000313" key="14">
    <source>
        <dbReference type="Proteomes" id="UP000019335"/>
    </source>
</evidence>
<dbReference type="CDD" id="cd01717">
    <property type="entry name" value="Sm_B"/>
    <property type="match status" value="1"/>
</dbReference>